<gene>
    <name evidence="3" type="ORF">GP486_001252</name>
</gene>
<dbReference type="AlphaFoldDB" id="A0A9P8RSV5"/>
<protein>
    <submittedName>
        <fullName evidence="3">Uncharacterized protein</fullName>
    </submittedName>
</protein>
<dbReference type="EMBL" id="JAGHQM010000104">
    <property type="protein sequence ID" value="KAH0565351.1"/>
    <property type="molecule type" value="Genomic_DNA"/>
</dbReference>
<feature type="transmembrane region" description="Helical" evidence="2">
    <location>
        <begin position="289"/>
        <end position="307"/>
    </location>
</feature>
<evidence type="ECO:0000256" key="1">
    <source>
        <dbReference type="SAM" id="MobiDB-lite"/>
    </source>
</evidence>
<dbReference type="Proteomes" id="UP000750711">
    <property type="component" value="Unassembled WGS sequence"/>
</dbReference>
<comment type="caution">
    <text evidence="3">The sequence shown here is derived from an EMBL/GenBank/DDBJ whole genome shotgun (WGS) entry which is preliminary data.</text>
</comment>
<keyword evidence="2" id="KW-0472">Membrane</keyword>
<sequence>MAVDLSGYSRAEFKVPCSRCWGPGVTGHGDLLFNIEVFPSVEVCGFGNVSVNGHRLSTEESAPASGQDAFLVREAGDGPEHSLTASWNFDCLYDIYNYSRREGNQERPIAQALMFQFLTIDDASSAGGSIGFTLSFTQSPDAELLRLDTRLWPSGPFMANEWSDLDYLRLSHMSSSPPLGSPSALQPCPRENVTQLGKEPKQCQTIKCALKAVFHKAHSAVKTVCNKVRPPPPCRKEPGGLEGTHHSWKAGAHQSFQGWRAHGSGHGDSQGPHPLHGHLPRHRHRLRKIAVILIPVLLFALLVYTLYTVTRRCCSCCHTLAERRRIRREARAARRAACREAWRSWWQKHFRRGHVSDDSEEKHARVVSQETTLETAMQSEIRGLREAADMVSNLIAAEEGHGQLRRTHSFGSEASLPSYRSRASVAGDEPPPGYDENGADDIVVDGFQYTPSATTWTPESSVVGTPKTRFDDSDEHDDI</sequence>
<evidence type="ECO:0000256" key="2">
    <source>
        <dbReference type="SAM" id="Phobius"/>
    </source>
</evidence>
<keyword evidence="4" id="KW-1185">Reference proteome</keyword>
<keyword evidence="2" id="KW-0812">Transmembrane</keyword>
<keyword evidence="2" id="KW-1133">Transmembrane helix</keyword>
<feature type="compositionally biased region" description="Polar residues" evidence="1">
    <location>
        <begin position="449"/>
        <end position="463"/>
    </location>
</feature>
<accession>A0A9P8RSV5</accession>
<organism evidence="3 4">
    <name type="scientific">Trichoglossum hirsutum</name>
    <dbReference type="NCBI Taxonomy" id="265104"/>
    <lineage>
        <taxon>Eukaryota</taxon>
        <taxon>Fungi</taxon>
        <taxon>Dikarya</taxon>
        <taxon>Ascomycota</taxon>
        <taxon>Pezizomycotina</taxon>
        <taxon>Geoglossomycetes</taxon>
        <taxon>Geoglossales</taxon>
        <taxon>Geoglossaceae</taxon>
        <taxon>Trichoglossum</taxon>
    </lineage>
</organism>
<reference evidence="3" key="1">
    <citation type="submission" date="2021-03" db="EMBL/GenBank/DDBJ databases">
        <title>Comparative genomics and phylogenomic investigation of the class Geoglossomycetes provide insights into ecological specialization and systematics.</title>
        <authorList>
            <person name="Melie T."/>
            <person name="Pirro S."/>
            <person name="Miller A.N."/>
            <person name="Quandt A."/>
        </authorList>
    </citation>
    <scope>NUCLEOTIDE SEQUENCE</scope>
    <source>
        <strain evidence="3">CAQ_001_2017</strain>
    </source>
</reference>
<name>A0A9P8RSV5_9PEZI</name>
<proteinExistence type="predicted"/>
<evidence type="ECO:0000313" key="3">
    <source>
        <dbReference type="EMBL" id="KAH0565351.1"/>
    </source>
</evidence>
<feature type="region of interest" description="Disordered" evidence="1">
    <location>
        <begin position="407"/>
        <end position="479"/>
    </location>
</feature>
<evidence type="ECO:0000313" key="4">
    <source>
        <dbReference type="Proteomes" id="UP000750711"/>
    </source>
</evidence>